<sequence>MYCMRWFIPLLLLPFPNAPPIFTLLFLVSFFLHQRPCVYCTILLVALFTSTCYWGAGRCWLDLNNMNLLAPIRTGAPSAAAASPEASCSSHGTGPYSSYYSFALPLASSVLGGVGGHAANSVGSVVVAPAAAAAGTNVGEGTSA</sequence>
<evidence type="ECO:0000256" key="4">
    <source>
        <dbReference type="ARBA" id="ARBA00023136"/>
    </source>
</evidence>
<dbReference type="SMART" id="SM01396">
    <property type="entry name" value="BC10"/>
    <property type="match status" value="1"/>
</dbReference>
<dbReference type="Proteomes" id="UP000268093">
    <property type="component" value="Unassembled WGS sequence"/>
</dbReference>
<evidence type="ECO:0000256" key="3">
    <source>
        <dbReference type="ARBA" id="ARBA00022989"/>
    </source>
</evidence>
<feature type="transmembrane region" description="Helical" evidence="5">
    <location>
        <begin position="37"/>
        <end position="56"/>
    </location>
</feature>
<keyword evidence="2 5" id="KW-0812">Transmembrane</keyword>
<evidence type="ECO:0000313" key="7">
    <source>
        <dbReference type="Proteomes" id="UP000268093"/>
    </source>
</evidence>
<accession>A0A433D3Q8</accession>
<evidence type="ECO:0000313" key="6">
    <source>
        <dbReference type="EMBL" id="RUP45451.1"/>
    </source>
</evidence>
<evidence type="ECO:0000256" key="2">
    <source>
        <dbReference type="ARBA" id="ARBA00022692"/>
    </source>
</evidence>
<dbReference type="OrthoDB" id="5563033at2759"/>
<keyword evidence="3 5" id="KW-1133">Transmembrane helix</keyword>
<evidence type="ECO:0000256" key="5">
    <source>
        <dbReference type="SAM" id="Phobius"/>
    </source>
</evidence>
<dbReference type="InterPro" id="IPR009598">
    <property type="entry name" value="BCALP"/>
</dbReference>
<comment type="caution">
    <text evidence="6">The sequence shown here is derived from an EMBL/GenBank/DDBJ whole genome shotgun (WGS) entry which is preliminary data.</text>
</comment>
<protein>
    <submittedName>
        <fullName evidence="6">Uncharacterized protein</fullName>
    </submittedName>
</protein>
<dbReference type="GO" id="GO:0016020">
    <property type="term" value="C:membrane"/>
    <property type="evidence" value="ECO:0007669"/>
    <property type="project" value="UniProtKB-SubCell"/>
</dbReference>
<dbReference type="Pfam" id="PF06726">
    <property type="entry name" value="BC10"/>
    <property type="match status" value="1"/>
</dbReference>
<organism evidence="6 7">
    <name type="scientific">Jimgerdemannia flammicorona</name>
    <dbReference type="NCBI Taxonomy" id="994334"/>
    <lineage>
        <taxon>Eukaryota</taxon>
        <taxon>Fungi</taxon>
        <taxon>Fungi incertae sedis</taxon>
        <taxon>Mucoromycota</taxon>
        <taxon>Mucoromycotina</taxon>
        <taxon>Endogonomycetes</taxon>
        <taxon>Endogonales</taxon>
        <taxon>Endogonaceae</taxon>
        <taxon>Jimgerdemannia</taxon>
    </lineage>
</organism>
<feature type="transmembrane region" description="Helical" evidence="5">
    <location>
        <begin position="6"/>
        <end position="30"/>
    </location>
</feature>
<comment type="subcellular location">
    <subcellularLocation>
        <location evidence="1">Membrane</location>
    </subcellularLocation>
</comment>
<dbReference type="AlphaFoldDB" id="A0A433D3Q8"/>
<proteinExistence type="predicted"/>
<dbReference type="PANTHER" id="PTHR13259:SF1">
    <property type="entry name" value="BLADDER CANCER-ASSOCIATED PROTEIN"/>
    <property type="match status" value="1"/>
</dbReference>
<reference evidence="6 7" key="1">
    <citation type="journal article" date="2018" name="New Phytol.">
        <title>Phylogenomics of Endogonaceae and evolution of mycorrhizas within Mucoromycota.</title>
        <authorList>
            <person name="Chang Y."/>
            <person name="Desiro A."/>
            <person name="Na H."/>
            <person name="Sandor L."/>
            <person name="Lipzen A."/>
            <person name="Clum A."/>
            <person name="Barry K."/>
            <person name="Grigoriev I.V."/>
            <person name="Martin F.M."/>
            <person name="Stajich J.E."/>
            <person name="Smith M.E."/>
            <person name="Bonito G."/>
            <person name="Spatafora J.W."/>
        </authorList>
    </citation>
    <scope>NUCLEOTIDE SEQUENCE [LARGE SCALE GENOMIC DNA]</scope>
    <source>
        <strain evidence="6 7">GMNB39</strain>
    </source>
</reference>
<dbReference type="PANTHER" id="PTHR13259">
    <property type="entry name" value="BLADDER CANCER 10 KD PROTEIN HOMOLOG"/>
    <property type="match status" value="1"/>
</dbReference>
<evidence type="ECO:0000256" key="1">
    <source>
        <dbReference type="ARBA" id="ARBA00004370"/>
    </source>
</evidence>
<keyword evidence="7" id="KW-1185">Reference proteome</keyword>
<keyword evidence="4 5" id="KW-0472">Membrane</keyword>
<gene>
    <name evidence="6" type="ORF">BC936DRAFT_148172</name>
</gene>
<dbReference type="EMBL" id="RBNI01007271">
    <property type="protein sequence ID" value="RUP45451.1"/>
    <property type="molecule type" value="Genomic_DNA"/>
</dbReference>
<name>A0A433D3Q8_9FUNG</name>